<dbReference type="InterPro" id="IPR050256">
    <property type="entry name" value="Glycosyltransferase_2"/>
</dbReference>
<evidence type="ECO:0000256" key="5">
    <source>
        <dbReference type="ARBA" id="ARBA00022985"/>
    </source>
</evidence>
<keyword evidence="1" id="KW-1003">Cell membrane</keyword>
<evidence type="ECO:0000256" key="7">
    <source>
        <dbReference type="ARBA" id="ARBA00023136"/>
    </source>
</evidence>
<gene>
    <name evidence="10" type="ORF">EKD02_07265</name>
</gene>
<evidence type="ECO:0000256" key="2">
    <source>
        <dbReference type="ARBA" id="ARBA00022676"/>
    </source>
</evidence>
<dbReference type="InterPro" id="IPR029044">
    <property type="entry name" value="Nucleotide-diphossugar_trans"/>
</dbReference>
<evidence type="ECO:0000256" key="4">
    <source>
        <dbReference type="ARBA" id="ARBA00022692"/>
    </source>
</evidence>
<dbReference type="PANTHER" id="PTHR48090:SF3">
    <property type="entry name" value="UNDECAPRENYL-PHOSPHATE 4-DEOXY-4-FORMAMIDO-L-ARABINOSE TRANSFERASE"/>
    <property type="match status" value="1"/>
</dbReference>
<dbReference type="Pfam" id="PF00535">
    <property type="entry name" value="Glycos_transf_2"/>
    <property type="match status" value="1"/>
</dbReference>
<dbReference type="Proteomes" id="UP000279908">
    <property type="component" value="Unassembled WGS sequence"/>
</dbReference>
<reference evidence="10 11" key="1">
    <citation type="submission" date="2018-12" db="EMBL/GenBank/DDBJ databases">
        <authorList>
            <person name="Lunina O.N."/>
            <person name="Grouzdev D.S."/>
            <person name="Gorlenko V.M."/>
            <person name="Savvichev A.S."/>
        </authorList>
    </citation>
    <scope>NUCLEOTIDE SEQUENCE [LARGE SCALE GENOMIC DNA]</scope>
    <source>
        <strain evidence="10 11">BrKhr-17</strain>
    </source>
</reference>
<keyword evidence="2" id="KW-0328">Glycosyltransferase</keyword>
<comment type="caution">
    <text evidence="10">The sequence shown here is derived from an EMBL/GenBank/DDBJ whole genome shotgun (WGS) entry which is preliminary data.</text>
</comment>
<keyword evidence="3 10" id="KW-0808">Transferase</keyword>
<dbReference type="AlphaFoldDB" id="A0A3S0NA23"/>
<dbReference type="SUPFAM" id="SSF53448">
    <property type="entry name" value="Nucleotide-diphospho-sugar transferases"/>
    <property type="match status" value="1"/>
</dbReference>
<keyword evidence="5" id="KW-0448">Lipopolysaccharide biosynthesis</keyword>
<evidence type="ECO:0000259" key="9">
    <source>
        <dbReference type="Pfam" id="PF00535"/>
    </source>
</evidence>
<dbReference type="GO" id="GO:0005886">
    <property type="term" value="C:plasma membrane"/>
    <property type="evidence" value="ECO:0007669"/>
    <property type="project" value="TreeGrafter"/>
</dbReference>
<accession>A0A3S0NA23</accession>
<keyword evidence="6 8" id="KW-1133">Transmembrane helix</keyword>
<organism evidence="10 11">
    <name type="scientific">Chlorobium phaeovibrioides</name>
    <dbReference type="NCBI Taxonomy" id="1094"/>
    <lineage>
        <taxon>Bacteria</taxon>
        <taxon>Pseudomonadati</taxon>
        <taxon>Chlorobiota</taxon>
        <taxon>Chlorobiia</taxon>
        <taxon>Chlorobiales</taxon>
        <taxon>Chlorobiaceae</taxon>
        <taxon>Chlorobium/Pelodictyon group</taxon>
        <taxon>Chlorobium</taxon>
    </lineage>
</organism>
<keyword evidence="7 8" id="KW-0472">Membrane</keyword>
<evidence type="ECO:0000256" key="8">
    <source>
        <dbReference type="SAM" id="Phobius"/>
    </source>
</evidence>
<feature type="transmembrane region" description="Helical" evidence="8">
    <location>
        <begin position="241"/>
        <end position="262"/>
    </location>
</feature>
<evidence type="ECO:0000256" key="6">
    <source>
        <dbReference type="ARBA" id="ARBA00022989"/>
    </source>
</evidence>
<evidence type="ECO:0000256" key="1">
    <source>
        <dbReference type="ARBA" id="ARBA00022475"/>
    </source>
</evidence>
<dbReference type="RefSeq" id="WP_126384741.1">
    <property type="nucleotide sequence ID" value="NZ_RXYK01000010.1"/>
</dbReference>
<protein>
    <submittedName>
        <fullName evidence="10">Glycosyltransferase</fullName>
    </submittedName>
</protein>
<sequence length="328" mass="36483">MITLSIIVPLFNERESIAELINELSVALGDRELQELFSHPFSHEIVMIDDGSTDGSAEVIKSLTSSTPGLKLISFQKNFGKTAALSAGFRVAGGEFVCTIDADLQDDPASIKPLLQKLLEGNDLVSGWKRHRRDPLTKTIPSKFFNTVTRLFTGLRIHDINCGLKVYRSSLSQSLELHGDMHRYIPVLAAWNGFRVSEVAVSHRPRKFGTTKYGAGRFLSGLFDFLAVLFITRYFRRPIHFFGMAGLISFLAGFGISLYVTLDKIFNNHFISNRPILFLGILLLILGVQLFSTGLLGEMLSISAPPESRFAIKETQNLTNLQEQNISS</sequence>
<dbReference type="GO" id="GO:0009103">
    <property type="term" value="P:lipopolysaccharide biosynthetic process"/>
    <property type="evidence" value="ECO:0007669"/>
    <property type="project" value="UniProtKB-KW"/>
</dbReference>
<feature type="transmembrane region" description="Helical" evidence="8">
    <location>
        <begin position="214"/>
        <end position="235"/>
    </location>
</feature>
<evidence type="ECO:0000256" key="3">
    <source>
        <dbReference type="ARBA" id="ARBA00022679"/>
    </source>
</evidence>
<dbReference type="PANTHER" id="PTHR48090">
    <property type="entry name" value="UNDECAPRENYL-PHOSPHATE 4-DEOXY-4-FORMAMIDO-L-ARABINOSE TRANSFERASE-RELATED"/>
    <property type="match status" value="1"/>
</dbReference>
<feature type="transmembrane region" description="Helical" evidence="8">
    <location>
        <begin position="274"/>
        <end position="296"/>
    </location>
</feature>
<dbReference type="GO" id="GO:0099621">
    <property type="term" value="F:undecaprenyl-phosphate 4-deoxy-4-formamido-L-arabinose transferase activity"/>
    <property type="evidence" value="ECO:0007669"/>
    <property type="project" value="TreeGrafter"/>
</dbReference>
<feature type="domain" description="Glycosyltransferase 2-like" evidence="9">
    <location>
        <begin position="5"/>
        <end position="171"/>
    </location>
</feature>
<dbReference type="CDD" id="cd04187">
    <property type="entry name" value="DPM1_like_bac"/>
    <property type="match status" value="1"/>
</dbReference>
<evidence type="ECO:0000313" key="10">
    <source>
        <dbReference type="EMBL" id="RTY37152.1"/>
    </source>
</evidence>
<keyword evidence="4 8" id="KW-0812">Transmembrane</keyword>
<proteinExistence type="predicted"/>
<dbReference type="InterPro" id="IPR001173">
    <property type="entry name" value="Glyco_trans_2-like"/>
</dbReference>
<evidence type="ECO:0000313" key="11">
    <source>
        <dbReference type="Proteomes" id="UP000279908"/>
    </source>
</evidence>
<name>A0A3S0NA23_CHLPH</name>
<dbReference type="Gene3D" id="3.90.550.10">
    <property type="entry name" value="Spore Coat Polysaccharide Biosynthesis Protein SpsA, Chain A"/>
    <property type="match status" value="1"/>
</dbReference>
<dbReference type="EMBL" id="RXYK01000010">
    <property type="protein sequence ID" value="RTY37152.1"/>
    <property type="molecule type" value="Genomic_DNA"/>
</dbReference>